<name>B8A118_MAIZE</name>
<sequence length="199" mass="21345">MAADSARLWHVPFTIPLVPSASKTRTRTRPSESAIAHVCVYCIEQKGRDTVTEQRTLVLDDVAPLVGDALGGLLSGLGGEDEQAVVVADHVAEQRPVAAALGHAPGGEHVAREARRVEHPGEPHGRLHVVLHEDGHHLGGVPRQEALHLAEHVHRRLKRGEVLADAAVGVAEPDVVAEVVHVQHQTPHAVLHDRSDNLS</sequence>
<protein>
    <submittedName>
        <fullName evidence="1">Uncharacterized protein</fullName>
    </submittedName>
</protein>
<accession>B8A118</accession>
<evidence type="ECO:0000313" key="1">
    <source>
        <dbReference type="EMBL" id="ACL53867.1"/>
    </source>
</evidence>
<dbReference type="EMBL" id="BT055260">
    <property type="protein sequence ID" value="ACL53867.1"/>
    <property type="molecule type" value="mRNA"/>
</dbReference>
<reference evidence="1" key="1">
    <citation type="journal article" date="2009" name="PLoS Genet.">
        <title>Sequencing, mapping, and analysis of 27,455 maize full-length cDNAs.</title>
        <authorList>
            <person name="Soderlund C."/>
            <person name="Descour A."/>
            <person name="Kudrna D."/>
            <person name="Bomhoff M."/>
            <person name="Boyd L."/>
            <person name="Currie J."/>
            <person name="Angelova A."/>
            <person name="Collura K."/>
            <person name="Wissotski M."/>
            <person name="Ashley E."/>
            <person name="Morrow D."/>
            <person name="Fernandes J."/>
            <person name="Walbot V."/>
            <person name="Yu Y."/>
        </authorList>
    </citation>
    <scope>NUCLEOTIDE SEQUENCE</scope>
    <source>
        <strain evidence="1">B73</strain>
    </source>
</reference>
<organism evidence="1">
    <name type="scientific">Zea mays</name>
    <name type="common">Maize</name>
    <dbReference type="NCBI Taxonomy" id="4577"/>
    <lineage>
        <taxon>Eukaryota</taxon>
        <taxon>Viridiplantae</taxon>
        <taxon>Streptophyta</taxon>
        <taxon>Embryophyta</taxon>
        <taxon>Tracheophyta</taxon>
        <taxon>Spermatophyta</taxon>
        <taxon>Magnoliopsida</taxon>
        <taxon>Liliopsida</taxon>
        <taxon>Poales</taxon>
        <taxon>Poaceae</taxon>
        <taxon>PACMAD clade</taxon>
        <taxon>Panicoideae</taxon>
        <taxon>Andropogonodae</taxon>
        <taxon>Andropogoneae</taxon>
        <taxon>Tripsacinae</taxon>
        <taxon>Zea</taxon>
    </lineage>
</organism>
<reference evidence="1" key="2">
    <citation type="submission" date="2012-06" db="EMBL/GenBank/DDBJ databases">
        <authorList>
            <person name="Yu Y."/>
            <person name="Currie J."/>
            <person name="Lomeli R."/>
            <person name="Angelova A."/>
            <person name="Collura K."/>
            <person name="Wissotski M."/>
            <person name="Campos D."/>
            <person name="Kudrna D."/>
            <person name="Golser W."/>
            <person name="Ashely E."/>
            <person name="Descour A."/>
            <person name="Fernandes J."/>
            <person name="Soderlund C."/>
            <person name="Walbot V."/>
        </authorList>
    </citation>
    <scope>NUCLEOTIDE SEQUENCE</scope>
    <source>
        <strain evidence="1">B73</strain>
    </source>
</reference>
<dbReference type="AlphaFoldDB" id="B8A118"/>
<proteinExistence type="evidence at transcript level"/>